<evidence type="ECO:0000259" key="2">
    <source>
        <dbReference type="Pfam" id="PF25273"/>
    </source>
</evidence>
<feature type="compositionally biased region" description="Basic and acidic residues" evidence="1">
    <location>
        <begin position="647"/>
        <end position="660"/>
    </location>
</feature>
<sequence length="686" mass="80812">MDENEENISDSEDTATDTDPYETDEDSEYLPNSPNRIVEAGTDDTESETSNNEEHVTPRKARKRKRNENQKQKRKRARLTGQQYVALNGKEIRKRELKPYNHRCRYGCDKIEEERRKLLFENFYSLQSYDLQTQYLASCITKSAPKRPNRNAVSQKQFTTIITLMGTRVCKKFFLKTFDITNRRFGIVCQKKNADGFTDTDKRGHHAPKNKIDAVTRNNVITHIKMFPRYKSHYSQSQNGNTSYLPEDLCIRKMYSLYKIWCNETKNIPPVKESYYRSVFCNEFNLKFHKPHSDTCHICDRLNNLINNSPDENIKTQSKAELELHQRKVESVKNVKKLDIEYGRQNPDKVRVICFDLQKTLPTPFLSTNKVFYLRQLWTYNLCIHDLVTGISSMYIWDETIGQRGSQEIGSCLIKYIMTLPPNIEELICYSDQCGGQNKNKNITKLFMFLVQTTSLKIIHHKFFESGHSYMECDRSFARIEKAKKKALNIFIPKNWSELIRNTSNKFQVIDMKQEDFLSFDYLNSIITDPKKDMEKKPLKWRQIVWFTYRNEDFFCFLFNQTRNPIFPSIHSQKCSALPVGRPKLSIKKLLEKSLYSTTLKIKKAKWENLIQLLPYIPPIYHDFYQKMPHEAKVSNKKTKGKPSGSKKNETQNKAEKETQNETEEETQNETDQEDDVVLSDDYEEY</sequence>
<dbReference type="OrthoDB" id="6753578at2759"/>
<dbReference type="AlphaFoldDB" id="A0A9N9MH42"/>
<dbReference type="Pfam" id="PF25273">
    <property type="entry name" value="DUF7869"/>
    <property type="match status" value="1"/>
</dbReference>
<feature type="compositionally biased region" description="Basic residues" evidence="1">
    <location>
        <begin position="58"/>
        <end position="78"/>
    </location>
</feature>
<feature type="region of interest" description="Disordered" evidence="1">
    <location>
        <begin position="1"/>
        <end position="80"/>
    </location>
</feature>
<organism evidence="3 4">
    <name type="scientific">Ceutorhynchus assimilis</name>
    <name type="common">cabbage seed weevil</name>
    <dbReference type="NCBI Taxonomy" id="467358"/>
    <lineage>
        <taxon>Eukaryota</taxon>
        <taxon>Metazoa</taxon>
        <taxon>Ecdysozoa</taxon>
        <taxon>Arthropoda</taxon>
        <taxon>Hexapoda</taxon>
        <taxon>Insecta</taxon>
        <taxon>Pterygota</taxon>
        <taxon>Neoptera</taxon>
        <taxon>Endopterygota</taxon>
        <taxon>Coleoptera</taxon>
        <taxon>Polyphaga</taxon>
        <taxon>Cucujiformia</taxon>
        <taxon>Curculionidae</taxon>
        <taxon>Ceutorhynchinae</taxon>
        <taxon>Ceutorhynchus</taxon>
    </lineage>
</organism>
<protein>
    <recommendedName>
        <fullName evidence="2">DUF7869 domain-containing protein</fullName>
    </recommendedName>
</protein>
<evidence type="ECO:0000256" key="1">
    <source>
        <dbReference type="SAM" id="MobiDB-lite"/>
    </source>
</evidence>
<evidence type="ECO:0000313" key="4">
    <source>
        <dbReference type="Proteomes" id="UP001152799"/>
    </source>
</evidence>
<evidence type="ECO:0000313" key="3">
    <source>
        <dbReference type="EMBL" id="CAG9763608.1"/>
    </source>
</evidence>
<feature type="region of interest" description="Disordered" evidence="1">
    <location>
        <begin position="632"/>
        <end position="686"/>
    </location>
</feature>
<dbReference type="EMBL" id="OU892290">
    <property type="protein sequence ID" value="CAG9763608.1"/>
    <property type="molecule type" value="Genomic_DNA"/>
</dbReference>
<proteinExistence type="predicted"/>
<keyword evidence="4" id="KW-1185">Reference proteome</keyword>
<gene>
    <name evidence="3" type="ORF">CEUTPL_LOCUS4266</name>
</gene>
<name>A0A9N9MH42_9CUCU</name>
<dbReference type="PANTHER" id="PTHR10773">
    <property type="entry name" value="DNA-DIRECTED RNA POLYMERASES I, II, AND III SUBUNIT RPABC2"/>
    <property type="match status" value="1"/>
</dbReference>
<reference evidence="3" key="1">
    <citation type="submission" date="2022-01" db="EMBL/GenBank/DDBJ databases">
        <authorList>
            <person name="King R."/>
        </authorList>
    </citation>
    <scope>NUCLEOTIDE SEQUENCE</scope>
</reference>
<accession>A0A9N9MH42</accession>
<dbReference type="InterPro" id="IPR057191">
    <property type="entry name" value="DUF7869"/>
</dbReference>
<dbReference type="Proteomes" id="UP001152799">
    <property type="component" value="Chromosome 14"/>
</dbReference>
<feature type="compositionally biased region" description="Acidic residues" evidence="1">
    <location>
        <begin position="1"/>
        <end position="28"/>
    </location>
</feature>
<feature type="compositionally biased region" description="Acidic residues" evidence="1">
    <location>
        <begin position="661"/>
        <end position="686"/>
    </location>
</feature>
<dbReference type="PANTHER" id="PTHR10773:SF19">
    <property type="match status" value="1"/>
</dbReference>
<feature type="domain" description="DUF7869" evidence="2">
    <location>
        <begin position="412"/>
        <end position="504"/>
    </location>
</feature>